<dbReference type="FunFam" id="3.20.20.80:FF:000004">
    <property type="entry name" value="Beta-glucosidase 6-phospho-beta-glucosidase"/>
    <property type="match status" value="1"/>
</dbReference>
<dbReference type="PRINTS" id="PR00131">
    <property type="entry name" value="GLHYDRLASE1"/>
</dbReference>
<evidence type="ECO:0000256" key="1">
    <source>
        <dbReference type="ARBA" id="ARBA00010838"/>
    </source>
</evidence>
<keyword evidence="2 5" id="KW-0378">Hydrolase</keyword>
<dbReference type="GO" id="GO:0005829">
    <property type="term" value="C:cytosol"/>
    <property type="evidence" value="ECO:0007669"/>
    <property type="project" value="TreeGrafter"/>
</dbReference>
<comment type="similarity">
    <text evidence="1 4">Belongs to the glycosyl hydrolase 1 family.</text>
</comment>
<reference evidence="5" key="1">
    <citation type="submission" date="2023-11" db="EMBL/GenBank/DDBJ databases">
        <title>Scrofimicrobium hongkongense sp. nov., isolated from a patient with peritonitis.</title>
        <authorList>
            <person name="Lao H.Y."/>
            <person name="Wong A.Y.P."/>
            <person name="Ng T.L."/>
            <person name="Wong R.Y.L."/>
            <person name="Yau M.C.Y."/>
            <person name="Lam J.Y.W."/>
            <person name="Siu G.K.H."/>
        </authorList>
    </citation>
    <scope>NUCLEOTIDE SEQUENCE</scope>
    <source>
        <strain evidence="5">R131</strain>
    </source>
</reference>
<dbReference type="PANTHER" id="PTHR10353">
    <property type="entry name" value="GLYCOSYL HYDROLASE"/>
    <property type="match status" value="1"/>
</dbReference>
<dbReference type="Pfam" id="PF00232">
    <property type="entry name" value="Glyco_hydro_1"/>
    <property type="match status" value="1"/>
</dbReference>
<dbReference type="PANTHER" id="PTHR10353:SF122">
    <property type="entry name" value="6-PHOSPHO-BETA-GLUCOSIDASE ASCB-RELATED"/>
    <property type="match status" value="1"/>
</dbReference>
<dbReference type="RefSeq" id="WP_350258388.1">
    <property type="nucleotide sequence ID" value="NZ_CP138335.1"/>
</dbReference>
<dbReference type="InterPro" id="IPR001360">
    <property type="entry name" value="Glyco_hydro_1"/>
</dbReference>
<evidence type="ECO:0000256" key="2">
    <source>
        <dbReference type="ARBA" id="ARBA00022801"/>
    </source>
</evidence>
<protein>
    <submittedName>
        <fullName evidence="5">Glycoside hydrolase family 1 protein</fullName>
        <ecNumber evidence="5">3.2.1.-</ecNumber>
    </submittedName>
</protein>
<dbReference type="AlphaFoldDB" id="A0AAU7V7C7"/>
<gene>
    <name evidence="5" type="ORF">SAC06_01110</name>
</gene>
<accession>A0AAU7V7C7</accession>
<proteinExistence type="inferred from homology"/>
<evidence type="ECO:0000256" key="4">
    <source>
        <dbReference type="RuleBase" id="RU003690"/>
    </source>
</evidence>
<dbReference type="KEGG" id="sapp:SAC06_01110"/>
<dbReference type="InterPro" id="IPR017853">
    <property type="entry name" value="GH"/>
</dbReference>
<keyword evidence="3 5" id="KW-0326">Glycosidase</keyword>
<dbReference type="Gene3D" id="3.20.20.80">
    <property type="entry name" value="Glycosidases"/>
    <property type="match status" value="1"/>
</dbReference>
<dbReference type="InterPro" id="IPR033132">
    <property type="entry name" value="GH_1_N_CS"/>
</dbReference>
<dbReference type="EC" id="3.2.1.-" evidence="5"/>
<dbReference type="SUPFAM" id="SSF51445">
    <property type="entry name" value="(Trans)glycosidases"/>
    <property type="match status" value="1"/>
</dbReference>
<dbReference type="EMBL" id="CP138335">
    <property type="protein sequence ID" value="XBW08189.1"/>
    <property type="molecule type" value="Genomic_DNA"/>
</dbReference>
<name>A0AAU7V7C7_9ACTO</name>
<dbReference type="GO" id="GO:0008422">
    <property type="term" value="F:beta-glucosidase activity"/>
    <property type="evidence" value="ECO:0007669"/>
    <property type="project" value="TreeGrafter"/>
</dbReference>
<evidence type="ECO:0000313" key="5">
    <source>
        <dbReference type="EMBL" id="XBW08189.1"/>
    </source>
</evidence>
<dbReference type="GO" id="GO:0016052">
    <property type="term" value="P:carbohydrate catabolic process"/>
    <property type="evidence" value="ECO:0007669"/>
    <property type="project" value="TreeGrafter"/>
</dbReference>
<organism evidence="5">
    <name type="scientific">Scrofimicrobium appendicitidis</name>
    <dbReference type="NCBI Taxonomy" id="3079930"/>
    <lineage>
        <taxon>Bacteria</taxon>
        <taxon>Bacillati</taxon>
        <taxon>Actinomycetota</taxon>
        <taxon>Actinomycetes</taxon>
        <taxon>Actinomycetales</taxon>
        <taxon>Actinomycetaceae</taxon>
        <taxon>Scrofimicrobium</taxon>
    </lineage>
</organism>
<evidence type="ECO:0000256" key="3">
    <source>
        <dbReference type="ARBA" id="ARBA00023295"/>
    </source>
</evidence>
<dbReference type="PROSITE" id="PS00653">
    <property type="entry name" value="GLYCOSYL_HYDROL_F1_2"/>
    <property type="match status" value="1"/>
</dbReference>
<sequence length="480" mass="53951">MAKFPAEFLWGAAIAANQAEGAWDVAGKGLSQDDVVPYGGDARGKALQTIRSRAQIDALLADQNLVFPKRSGIDFYHTYGEDLALLSEGGCNAFRTSIAWTRLFPTGMEAEPNPEGVEYYRNLFGRMRELGIEPVVTISHYEMPLTLITEHGGWANREVLEAFLRFAYLVLDEYRDQVKYWLVFNQISSALMDPFLALGLLTEDLDQPEAAIYQAIHHQLVANAAVVRYGRQLDSSLHMGSMVLDQTAYPRTSRPEDVLAALQYNQQALFFSDVMVRGAYPSTILADLARRGIEIEWAPGDRETLAEGTIDYLAFSYYMSIVVGEGMSLLDANTWSMGEEFNNPYLKATEWGWQIDPVGLRYALNVYTDRYPGLPLLIAENGLGYRDQLVGETVEDDYRIEFHRDHLRAISDAMADGCSVIGYLPWSGIDIVSASTSEMSKRYGFIYVDLDDFGQGSGRRWPKKSFGWYRDVIRSQGENL</sequence>